<reference evidence="2" key="1">
    <citation type="submission" date="2016-10" db="EMBL/GenBank/DDBJ databases">
        <authorList>
            <person name="Varghese N."/>
            <person name="Submissions S."/>
        </authorList>
    </citation>
    <scope>NUCLEOTIDE SEQUENCE [LARGE SCALE GENOMIC DNA]</scope>
    <source>
        <strain evidence="2">CGMCC 1.8975</strain>
    </source>
</reference>
<gene>
    <name evidence="1" type="ORF">SAMN04488069_10715</name>
</gene>
<name>A0A1H3IHU3_9BACT</name>
<keyword evidence="2" id="KW-1185">Reference proteome</keyword>
<accession>A0A1H3IHU3</accession>
<protein>
    <recommendedName>
        <fullName evidence="3">Lipoprotein</fullName>
    </recommendedName>
</protein>
<dbReference type="STRING" id="651662.SAMN04488069_10715"/>
<evidence type="ECO:0000313" key="1">
    <source>
        <dbReference type="EMBL" id="SDY26955.1"/>
    </source>
</evidence>
<dbReference type="EMBL" id="FNOV01000007">
    <property type="protein sequence ID" value="SDY26955.1"/>
    <property type="molecule type" value="Genomic_DNA"/>
</dbReference>
<sequence length="192" mass="21058">MPNFLAKQYQHWEVWVMLQYLHGKLILTMQKRTTLFAHLVCLSLTALTLAFTACGDKKDDPETPKKEVAVSFKAFSLTARNNRSVNVGGYMTVKETPKGATTTTEDRQFSSGVNVSEQGWYPAESIGRPGDKISVTVGCSNVKSSNSNRLEDASTIEASIEVDGQEVKKVLLNNKTAFSADGQLSATIDFTL</sequence>
<dbReference type="Proteomes" id="UP000199249">
    <property type="component" value="Unassembled WGS sequence"/>
</dbReference>
<proteinExistence type="predicted"/>
<organism evidence="1 2">
    <name type="scientific">Hymenobacter psychrophilus</name>
    <dbReference type="NCBI Taxonomy" id="651662"/>
    <lineage>
        <taxon>Bacteria</taxon>
        <taxon>Pseudomonadati</taxon>
        <taxon>Bacteroidota</taxon>
        <taxon>Cytophagia</taxon>
        <taxon>Cytophagales</taxon>
        <taxon>Hymenobacteraceae</taxon>
        <taxon>Hymenobacter</taxon>
    </lineage>
</organism>
<evidence type="ECO:0008006" key="3">
    <source>
        <dbReference type="Google" id="ProtNLM"/>
    </source>
</evidence>
<dbReference type="AlphaFoldDB" id="A0A1H3IHU3"/>
<evidence type="ECO:0000313" key="2">
    <source>
        <dbReference type="Proteomes" id="UP000199249"/>
    </source>
</evidence>